<name>A0A3R9M4L7_9BACT</name>
<dbReference type="Gene3D" id="3.90.550.10">
    <property type="entry name" value="Spore Coat Polysaccharide Biosynthesis Protein SpsA, Chain A"/>
    <property type="match status" value="1"/>
</dbReference>
<proteinExistence type="predicted"/>
<organism evidence="8 9">
    <name type="scientific">Hymenobacter metallilatus</name>
    <dbReference type="NCBI Taxonomy" id="2493666"/>
    <lineage>
        <taxon>Bacteria</taxon>
        <taxon>Pseudomonadati</taxon>
        <taxon>Bacteroidota</taxon>
        <taxon>Cytophagia</taxon>
        <taxon>Cytophagales</taxon>
        <taxon>Hymenobacteraceae</taxon>
        <taxon>Hymenobacter</taxon>
    </lineage>
</organism>
<dbReference type="Proteomes" id="UP000280066">
    <property type="component" value="Unassembled WGS sequence"/>
</dbReference>
<dbReference type="AlphaFoldDB" id="A0A3R9M4L7"/>
<dbReference type="OrthoDB" id="9805625at2"/>
<sequence length="432" mass="45708">MGAEYCGAQCHWVGVCTAAQGVAQTQAEPAGSSRGRMSGMGWIASVGLLGVAGAYLGRMLQFRRAWQQQVAAGNQPSAHVALPQPASATHAEAPAITIIIAARNEAANLPLLLHDLAAQLPVSGGFEVLLVDDHSTDSTAQVVTRAAATSPFPLRLLPLAEVSGSPTGKKAAVQAAVQAARAPWLLLTDADCRLPAGWVQAYAHCIARHPAARFISGPVLLTGHGWLATLQGLELAGLVGVGAASIGRGAPTMCNGANLAYRRADFFAVQGFQGNEAVASGDDEFLLHKLHAAFPGSIRFLGAEQAIVRTEAQPTLGRLLRQRVRWASKWRHYQTSAPQRLAVLVLLANLTFPVGAVLWLTAGVPAGVAVGVWAGKLLGDALLLRPVLRFLGRSRWLWWVPVLQLAYAPYALLTGLAGLRGRYEWKGRQVKS</sequence>
<dbReference type="EMBL" id="RWIS01000012">
    <property type="protein sequence ID" value="RSK29482.1"/>
    <property type="molecule type" value="Genomic_DNA"/>
</dbReference>
<feature type="domain" description="Glycosyltransferase 2-like" evidence="7">
    <location>
        <begin position="97"/>
        <end position="211"/>
    </location>
</feature>
<keyword evidence="2" id="KW-1003">Cell membrane</keyword>
<keyword evidence="6" id="KW-0812">Transmembrane</keyword>
<evidence type="ECO:0000313" key="8">
    <source>
        <dbReference type="EMBL" id="RSK29482.1"/>
    </source>
</evidence>
<evidence type="ECO:0000256" key="4">
    <source>
        <dbReference type="ARBA" id="ARBA00022679"/>
    </source>
</evidence>
<comment type="caution">
    <text evidence="8">The sequence shown here is derived from an EMBL/GenBank/DDBJ whole genome shotgun (WGS) entry which is preliminary data.</text>
</comment>
<dbReference type="InterPro" id="IPR029044">
    <property type="entry name" value="Nucleotide-diphossugar_trans"/>
</dbReference>
<keyword evidence="3" id="KW-0328">Glycosyltransferase</keyword>
<evidence type="ECO:0000256" key="3">
    <source>
        <dbReference type="ARBA" id="ARBA00022676"/>
    </source>
</evidence>
<dbReference type="GO" id="GO:0005886">
    <property type="term" value="C:plasma membrane"/>
    <property type="evidence" value="ECO:0007669"/>
    <property type="project" value="UniProtKB-SubCell"/>
</dbReference>
<feature type="transmembrane region" description="Helical" evidence="6">
    <location>
        <begin position="396"/>
        <end position="419"/>
    </location>
</feature>
<keyword evidence="9" id="KW-1185">Reference proteome</keyword>
<evidence type="ECO:0000256" key="5">
    <source>
        <dbReference type="ARBA" id="ARBA00023136"/>
    </source>
</evidence>
<accession>A0A3R9M4L7</accession>
<feature type="transmembrane region" description="Helical" evidence="6">
    <location>
        <begin position="39"/>
        <end position="57"/>
    </location>
</feature>
<evidence type="ECO:0000256" key="2">
    <source>
        <dbReference type="ARBA" id="ARBA00022475"/>
    </source>
</evidence>
<evidence type="ECO:0000313" key="9">
    <source>
        <dbReference type="Proteomes" id="UP000280066"/>
    </source>
</evidence>
<keyword evidence="6" id="KW-1133">Transmembrane helix</keyword>
<dbReference type="PANTHER" id="PTHR43646:SF2">
    <property type="entry name" value="GLYCOSYLTRANSFERASE 2-LIKE DOMAIN-CONTAINING PROTEIN"/>
    <property type="match status" value="1"/>
</dbReference>
<protein>
    <submittedName>
        <fullName evidence="8">Glycosyltransferase</fullName>
    </submittedName>
</protein>
<evidence type="ECO:0000256" key="6">
    <source>
        <dbReference type="SAM" id="Phobius"/>
    </source>
</evidence>
<dbReference type="PANTHER" id="PTHR43646">
    <property type="entry name" value="GLYCOSYLTRANSFERASE"/>
    <property type="match status" value="1"/>
</dbReference>
<comment type="subcellular location">
    <subcellularLocation>
        <location evidence="1">Cell membrane</location>
    </subcellularLocation>
</comment>
<keyword evidence="4 8" id="KW-0808">Transferase</keyword>
<evidence type="ECO:0000259" key="7">
    <source>
        <dbReference type="Pfam" id="PF00535"/>
    </source>
</evidence>
<gene>
    <name evidence="8" type="ORF">EI290_16515</name>
</gene>
<dbReference type="GO" id="GO:0016757">
    <property type="term" value="F:glycosyltransferase activity"/>
    <property type="evidence" value="ECO:0007669"/>
    <property type="project" value="UniProtKB-KW"/>
</dbReference>
<dbReference type="InterPro" id="IPR001173">
    <property type="entry name" value="Glyco_trans_2-like"/>
</dbReference>
<keyword evidence="5 6" id="KW-0472">Membrane</keyword>
<dbReference type="Pfam" id="PF00535">
    <property type="entry name" value="Glycos_transf_2"/>
    <property type="match status" value="1"/>
</dbReference>
<evidence type="ECO:0000256" key="1">
    <source>
        <dbReference type="ARBA" id="ARBA00004236"/>
    </source>
</evidence>
<dbReference type="SUPFAM" id="SSF53448">
    <property type="entry name" value="Nucleotide-diphospho-sugar transferases"/>
    <property type="match status" value="1"/>
</dbReference>
<feature type="transmembrane region" description="Helical" evidence="6">
    <location>
        <begin position="341"/>
        <end position="360"/>
    </location>
</feature>
<reference evidence="8 9" key="1">
    <citation type="submission" date="2018-12" db="EMBL/GenBank/DDBJ databases">
        <authorList>
            <person name="Feng G."/>
            <person name="Zhu H."/>
        </authorList>
    </citation>
    <scope>NUCLEOTIDE SEQUENCE [LARGE SCALE GENOMIC DNA]</scope>
    <source>
        <strain evidence="8 9">9PBR-2</strain>
    </source>
</reference>